<evidence type="ECO:0000313" key="10">
    <source>
        <dbReference type="Proteomes" id="UP000321558"/>
    </source>
</evidence>
<dbReference type="Gene3D" id="1.10.3730.20">
    <property type="match status" value="1"/>
</dbReference>
<dbReference type="PANTHER" id="PTHR30561:SF0">
    <property type="entry name" value="GUANIDINIUM EXPORTER"/>
    <property type="match status" value="1"/>
</dbReference>
<evidence type="ECO:0000256" key="2">
    <source>
        <dbReference type="ARBA" id="ARBA00022448"/>
    </source>
</evidence>
<dbReference type="InterPro" id="IPR037185">
    <property type="entry name" value="EmrE-like"/>
</dbReference>
<comment type="caution">
    <text evidence="9">The sequence shown here is derived from an EMBL/GenBank/DDBJ whole genome shotgun (WGS) entry which is preliminary data.</text>
</comment>
<dbReference type="Pfam" id="PF00893">
    <property type="entry name" value="Multi_Drug_Res"/>
    <property type="match status" value="1"/>
</dbReference>
<evidence type="ECO:0000256" key="1">
    <source>
        <dbReference type="ARBA" id="ARBA00004651"/>
    </source>
</evidence>
<dbReference type="FunFam" id="1.10.3730.20:FF:000001">
    <property type="entry name" value="Quaternary ammonium compound resistance transporter SugE"/>
    <property type="match status" value="1"/>
</dbReference>
<dbReference type="PANTHER" id="PTHR30561">
    <property type="entry name" value="SMR FAMILY PROTON-DEPENDENT DRUG EFFLUX TRANSPORTER SUGE"/>
    <property type="match status" value="1"/>
</dbReference>
<evidence type="ECO:0000256" key="7">
    <source>
        <dbReference type="RuleBase" id="RU003942"/>
    </source>
</evidence>
<sequence>MAWLYLIIGGIFEVGWALGLGFSEGFTRIEIVIPTIILLILSWWFFAKTLKILPVSTAYAVFTGLGAFGTALVGMTLLGDSVSLTKILLVVLLISCIIGLKLISDEPEEEENTGGSV</sequence>
<gene>
    <name evidence="9" type="ORF">OSO01_29350</name>
</gene>
<accession>A0A511ZL97</accession>
<evidence type="ECO:0000256" key="6">
    <source>
        <dbReference type="ARBA" id="ARBA00023136"/>
    </source>
</evidence>
<keyword evidence="4 7" id="KW-0812">Transmembrane</keyword>
<dbReference type="EMBL" id="BJYM01000012">
    <property type="protein sequence ID" value="GEN88196.1"/>
    <property type="molecule type" value="Genomic_DNA"/>
</dbReference>
<evidence type="ECO:0000256" key="8">
    <source>
        <dbReference type="SAM" id="Phobius"/>
    </source>
</evidence>
<evidence type="ECO:0000256" key="3">
    <source>
        <dbReference type="ARBA" id="ARBA00022475"/>
    </source>
</evidence>
<reference evidence="9 10" key="1">
    <citation type="submission" date="2019-07" db="EMBL/GenBank/DDBJ databases">
        <title>Whole genome shotgun sequence of Oceanobacillus sojae NBRC 105379.</title>
        <authorList>
            <person name="Hosoyama A."/>
            <person name="Uohara A."/>
            <person name="Ohji S."/>
            <person name="Ichikawa N."/>
        </authorList>
    </citation>
    <scope>NUCLEOTIDE SEQUENCE [LARGE SCALE GENOMIC DNA]</scope>
    <source>
        <strain evidence="9 10">NBRC 105379</strain>
    </source>
</reference>
<dbReference type="Proteomes" id="UP000321558">
    <property type="component" value="Unassembled WGS sequence"/>
</dbReference>
<keyword evidence="6 8" id="KW-0472">Membrane</keyword>
<comment type="subcellular location">
    <subcellularLocation>
        <location evidence="1 7">Cell membrane</location>
        <topology evidence="1 7">Multi-pass membrane protein</topology>
    </subcellularLocation>
</comment>
<dbReference type="GO" id="GO:0005886">
    <property type="term" value="C:plasma membrane"/>
    <property type="evidence" value="ECO:0007669"/>
    <property type="project" value="UniProtKB-SubCell"/>
</dbReference>
<dbReference type="InterPro" id="IPR045324">
    <property type="entry name" value="Small_multidrug_res"/>
</dbReference>
<dbReference type="SUPFAM" id="SSF103481">
    <property type="entry name" value="Multidrug resistance efflux transporter EmrE"/>
    <property type="match status" value="1"/>
</dbReference>
<evidence type="ECO:0000313" key="9">
    <source>
        <dbReference type="EMBL" id="GEN88196.1"/>
    </source>
</evidence>
<protein>
    <submittedName>
        <fullName evidence="9">QacE family quaternary ammonium compound efflux SMR transporter</fullName>
    </submittedName>
</protein>
<dbReference type="RefSeq" id="WP_147211129.1">
    <property type="nucleotide sequence ID" value="NZ_BJYM01000012.1"/>
</dbReference>
<dbReference type="InterPro" id="IPR000390">
    <property type="entry name" value="Small_drug/metabolite_transptr"/>
</dbReference>
<keyword evidence="5 8" id="KW-1133">Transmembrane helix</keyword>
<dbReference type="GO" id="GO:0022857">
    <property type="term" value="F:transmembrane transporter activity"/>
    <property type="evidence" value="ECO:0007669"/>
    <property type="project" value="InterPro"/>
</dbReference>
<organism evidence="9 10">
    <name type="scientific">Oceanobacillus sojae</name>
    <dbReference type="NCBI Taxonomy" id="582851"/>
    <lineage>
        <taxon>Bacteria</taxon>
        <taxon>Bacillati</taxon>
        <taxon>Bacillota</taxon>
        <taxon>Bacilli</taxon>
        <taxon>Bacillales</taxon>
        <taxon>Bacillaceae</taxon>
        <taxon>Oceanobacillus</taxon>
    </lineage>
</organism>
<evidence type="ECO:0000256" key="5">
    <source>
        <dbReference type="ARBA" id="ARBA00022989"/>
    </source>
</evidence>
<comment type="similarity">
    <text evidence="7">Belongs to the drug/metabolite transporter (DMT) superfamily. Small multidrug resistance (SMR) (TC 2.A.7.1) family.</text>
</comment>
<keyword evidence="2" id="KW-0813">Transport</keyword>
<feature type="transmembrane region" description="Helical" evidence="8">
    <location>
        <begin position="27"/>
        <end position="46"/>
    </location>
</feature>
<dbReference type="OrthoDB" id="21828at2"/>
<name>A0A511ZL97_9BACI</name>
<evidence type="ECO:0000256" key="4">
    <source>
        <dbReference type="ARBA" id="ARBA00022692"/>
    </source>
</evidence>
<keyword evidence="3" id="KW-1003">Cell membrane</keyword>
<keyword evidence="10" id="KW-1185">Reference proteome</keyword>
<feature type="transmembrane region" description="Helical" evidence="8">
    <location>
        <begin position="58"/>
        <end position="78"/>
    </location>
</feature>
<feature type="transmembrane region" description="Helical" evidence="8">
    <location>
        <begin position="84"/>
        <end position="103"/>
    </location>
</feature>
<proteinExistence type="inferred from homology"/>
<dbReference type="AlphaFoldDB" id="A0A511ZL97"/>